<dbReference type="Gene3D" id="3.40.190.10">
    <property type="entry name" value="Periplasmic binding protein-like II"/>
    <property type="match status" value="2"/>
</dbReference>
<name>A0A1H2ENI7_9BACT</name>
<protein>
    <submittedName>
        <fullName evidence="9">NitT/TauT family transport system substrate-binding protein</fullName>
    </submittedName>
</protein>
<dbReference type="Pfam" id="PF13379">
    <property type="entry name" value="NMT1_2"/>
    <property type="match status" value="1"/>
</dbReference>
<proteinExistence type="inferred from homology"/>
<dbReference type="Proteomes" id="UP000199608">
    <property type="component" value="Unassembled WGS sequence"/>
</dbReference>
<reference evidence="10" key="1">
    <citation type="submission" date="2016-10" db="EMBL/GenBank/DDBJ databases">
        <authorList>
            <person name="Varghese N."/>
            <person name="Submissions S."/>
        </authorList>
    </citation>
    <scope>NUCLEOTIDE SEQUENCE [LARGE SCALE GENOMIC DNA]</scope>
    <source>
        <strain evidence="10">DSM 3384</strain>
    </source>
</reference>
<dbReference type="AlphaFoldDB" id="A0A1H2ENI7"/>
<dbReference type="GO" id="GO:0042597">
    <property type="term" value="C:periplasmic space"/>
    <property type="evidence" value="ECO:0007669"/>
    <property type="project" value="UniProtKB-SubCell"/>
</dbReference>
<keyword evidence="8" id="KW-0472">Membrane</keyword>
<comment type="subcellular location">
    <subcellularLocation>
        <location evidence="1">Endomembrane system</location>
    </subcellularLocation>
    <subcellularLocation>
        <location evidence="2">Periplasm</location>
    </subcellularLocation>
</comment>
<comment type="similarity">
    <text evidence="3">Belongs to the bacterial solute-binding protein SsuA/TauA family.</text>
</comment>
<keyword evidence="6" id="KW-0997">Cell inner membrane</keyword>
<dbReference type="PANTHER" id="PTHR30024">
    <property type="entry name" value="ALIPHATIC SULFONATES-BINDING PROTEIN-RELATED"/>
    <property type="match status" value="1"/>
</dbReference>
<dbReference type="PANTHER" id="PTHR30024:SF47">
    <property type="entry name" value="TAURINE-BINDING PERIPLASMIC PROTEIN"/>
    <property type="match status" value="1"/>
</dbReference>
<evidence type="ECO:0000313" key="10">
    <source>
        <dbReference type="Proteomes" id="UP000199608"/>
    </source>
</evidence>
<evidence type="ECO:0000256" key="5">
    <source>
        <dbReference type="ARBA" id="ARBA00022475"/>
    </source>
</evidence>
<dbReference type="RefSeq" id="WP_092231616.1">
    <property type="nucleotide sequence ID" value="NZ_FNLL01000003.1"/>
</dbReference>
<dbReference type="GO" id="GO:0012505">
    <property type="term" value="C:endomembrane system"/>
    <property type="evidence" value="ECO:0007669"/>
    <property type="project" value="UniProtKB-SubCell"/>
</dbReference>
<keyword evidence="7" id="KW-0732">Signal</keyword>
<evidence type="ECO:0000256" key="3">
    <source>
        <dbReference type="ARBA" id="ARBA00010742"/>
    </source>
</evidence>
<evidence type="ECO:0000313" key="9">
    <source>
        <dbReference type="EMBL" id="SDT96308.1"/>
    </source>
</evidence>
<dbReference type="SUPFAM" id="SSF53850">
    <property type="entry name" value="Periplasmic binding protein-like II"/>
    <property type="match status" value="1"/>
</dbReference>
<keyword evidence="5" id="KW-1003">Cell membrane</keyword>
<evidence type="ECO:0000256" key="8">
    <source>
        <dbReference type="ARBA" id="ARBA00023136"/>
    </source>
</evidence>
<evidence type="ECO:0000256" key="7">
    <source>
        <dbReference type="ARBA" id="ARBA00022729"/>
    </source>
</evidence>
<evidence type="ECO:0000256" key="1">
    <source>
        <dbReference type="ARBA" id="ARBA00004308"/>
    </source>
</evidence>
<evidence type="ECO:0000256" key="6">
    <source>
        <dbReference type="ARBA" id="ARBA00022519"/>
    </source>
</evidence>
<dbReference type="EMBL" id="FNLL01000003">
    <property type="protein sequence ID" value="SDT96308.1"/>
    <property type="molecule type" value="Genomic_DNA"/>
</dbReference>
<sequence>MAEKPEIKIGYLKITDHLILGVTDLKLKKGMEKFEHCTLKPVLKNGWNEVADALSVKSLDGAFLLAPTAMDMFKSGVDLKLLLFAHKSGSVLVKSKNAYIETIEDFAGKIVLIPYQLSVHNMLFHRLLSEKGLKPGRSTEKGIDVILEVVAPFQMPEAIELDEEGEIGGFIVAEPFGSQVVANGHGEEFCLSKDLWPNHPCCVFVMRNEIIEKHPEAIQEICNSFVRSGLAVDAQPDPASIIGGNFLSQDKDVIKKVLTDPPDRILTGELFPIIDDLDTIQKYMMDDMKIMTSLIDLEKFVDTRFAKQAGAK</sequence>
<dbReference type="CDD" id="cd13553">
    <property type="entry name" value="PBP2_NrtA_CpmA_like"/>
    <property type="match status" value="1"/>
</dbReference>
<dbReference type="InterPro" id="IPR044527">
    <property type="entry name" value="NrtA/CpmA_ABC-bd_dom"/>
</dbReference>
<gene>
    <name evidence="9" type="ORF">SAMN04487931_103231</name>
</gene>
<accession>A0A1H2ENI7</accession>
<keyword evidence="10" id="KW-1185">Reference proteome</keyword>
<keyword evidence="4" id="KW-0813">Transport</keyword>
<evidence type="ECO:0000256" key="2">
    <source>
        <dbReference type="ARBA" id="ARBA00004418"/>
    </source>
</evidence>
<organism evidence="9 10">
    <name type="scientific">Desulfobacula phenolica</name>
    <dbReference type="NCBI Taxonomy" id="90732"/>
    <lineage>
        <taxon>Bacteria</taxon>
        <taxon>Pseudomonadati</taxon>
        <taxon>Thermodesulfobacteriota</taxon>
        <taxon>Desulfobacteria</taxon>
        <taxon>Desulfobacterales</taxon>
        <taxon>Desulfobacteraceae</taxon>
        <taxon>Desulfobacula</taxon>
    </lineage>
</organism>
<evidence type="ECO:0000256" key="4">
    <source>
        <dbReference type="ARBA" id="ARBA00022448"/>
    </source>
</evidence>